<evidence type="ECO:0000313" key="1">
    <source>
        <dbReference type="EMBL" id="MEJ5945824.1"/>
    </source>
</evidence>
<accession>A0ABU8RLB4</accession>
<gene>
    <name evidence="1" type="ORF">WDZ17_11025</name>
</gene>
<name>A0ABU8RLB4_9ACTN</name>
<dbReference type="EMBL" id="JBBIAA010000012">
    <property type="protein sequence ID" value="MEJ5945824.1"/>
    <property type="molecule type" value="Genomic_DNA"/>
</dbReference>
<organism evidence="1 2">
    <name type="scientific">Pseudokineococcus basanitobsidens</name>
    <dbReference type="NCBI Taxonomy" id="1926649"/>
    <lineage>
        <taxon>Bacteria</taxon>
        <taxon>Bacillati</taxon>
        <taxon>Actinomycetota</taxon>
        <taxon>Actinomycetes</taxon>
        <taxon>Kineosporiales</taxon>
        <taxon>Kineosporiaceae</taxon>
        <taxon>Pseudokineococcus</taxon>
    </lineage>
</organism>
<dbReference type="SUPFAM" id="SSF53756">
    <property type="entry name" value="UDP-Glycosyltransferase/glycogen phosphorylase"/>
    <property type="match status" value="1"/>
</dbReference>
<dbReference type="RefSeq" id="WP_339575209.1">
    <property type="nucleotide sequence ID" value="NZ_JBBIAA010000012.1"/>
</dbReference>
<proteinExistence type="predicted"/>
<sequence length="369" mass="39524">MSSNGSGMGHLTRLLALGRRASTGTEVSVVSMSSAVAQAVPAGMPYQYVPSADDMGVSARRWNVVLHRRLGAAIEQADPDVLVFDGTYPYRAVAEARRDHPRLRLVWSRRPMWKPGIGARQLALTRQFDLVLEPGELAAAYDAGLTVGRRDALPVRPVTLLDQDEVLPAVRARRELDLDPAVPTALVTLGAGSWQDVDSELGGIVRALRRRVPDVEVCLVRPSIARSTSTGHGVRSLSLSPLSRYLAAFDVVVTAAGYNTFHETVAFGGAGAFVGVQAQLDDQPRRARWARDHGVGLELDPRQPASREALGDLVADAGLRERLRTRSAEMWPGNGAAEAMAAVEAVARGGDAVEARRARDAVRAAAGQP</sequence>
<evidence type="ECO:0000313" key="2">
    <source>
        <dbReference type="Proteomes" id="UP001387100"/>
    </source>
</evidence>
<reference evidence="1 2" key="1">
    <citation type="journal article" date="2017" name="Int. J. Syst. Evol. Microbiol.">
        <title>Pseudokineococcus basanitobsidens sp. nov., isolated from volcanic rock.</title>
        <authorList>
            <person name="Lee D.W."/>
            <person name="Park M.Y."/>
            <person name="Kim J.J."/>
            <person name="Kim B.S."/>
        </authorList>
    </citation>
    <scope>NUCLEOTIDE SEQUENCE [LARGE SCALE GENOMIC DNA]</scope>
    <source>
        <strain evidence="1 2">DSM 103726</strain>
    </source>
</reference>
<evidence type="ECO:0008006" key="3">
    <source>
        <dbReference type="Google" id="ProtNLM"/>
    </source>
</evidence>
<comment type="caution">
    <text evidence="1">The sequence shown here is derived from an EMBL/GenBank/DDBJ whole genome shotgun (WGS) entry which is preliminary data.</text>
</comment>
<protein>
    <recommendedName>
        <fullName evidence="3">UDP-N-acetylglucosamine:LPS N-acetylglucosamine transferase</fullName>
    </recommendedName>
</protein>
<dbReference type="Gene3D" id="3.40.50.2000">
    <property type="entry name" value="Glycogen Phosphorylase B"/>
    <property type="match status" value="1"/>
</dbReference>
<dbReference type="Proteomes" id="UP001387100">
    <property type="component" value="Unassembled WGS sequence"/>
</dbReference>
<keyword evidence="2" id="KW-1185">Reference proteome</keyword>